<dbReference type="HOGENOM" id="CLU_929786_0_0_0"/>
<dbReference type="Proteomes" id="UP000002506">
    <property type="component" value="Chromosome"/>
</dbReference>
<name>D2BJR4_DEHMV</name>
<dbReference type="EMBL" id="CP001827">
    <property type="protein sequence ID" value="ACZ62564.1"/>
    <property type="molecule type" value="Genomic_DNA"/>
</dbReference>
<protein>
    <submittedName>
        <fullName evidence="1">Uncharacterized protein</fullName>
    </submittedName>
</protein>
<sequence length="316" mass="35208">MPNDFSRLWNVNLERTLLTDTMFSTISCNTNRGGCGNVEKALFRGMSSKCSICGKDTLVVNTFNQRNAVVSAITEEFVLNVFKQAINSSPQLSGNFYAKRNVTCPQLELGNSTAADIAILNKDFDGPVNPQDIECICEVKMSMIWNWSSNNRDTPIADYDSHAGRPSIYRTDSILKAIGKAAIIRSCPQNEKIPFIVIGNTPPPFNYRDKVDGTVKSGLIQKWISLTPKPLVVSSKAQDKRNPKKTIGFLRIDTINELQEFLSTLLSTEWQYVGAMVEAKKIGEILRLIDLSQNDESVGQQFLNLLPQASSLYTLR</sequence>
<dbReference type="KEGG" id="dev:DhcVS_1467"/>
<dbReference type="AlphaFoldDB" id="D2BJR4"/>
<evidence type="ECO:0000313" key="2">
    <source>
        <dbReference type="Proteomes" id="UP000002506"/>
    </source>
</evidence>
<organism evidence="1 2">
    <name type="scientific">Dehalococcoides mccartyi (strain VS)</name>
    <dbReference type="NCBI Taxonomy" id="311424"/>
    <lineage>
        <taxon>Bacteria</taxon>
        <taxon>Bacillati</taxon>
        <taxon>Chloroflexota</taxon>
        <taxon>Dehalococcoidia</taxon>
        <taxon>Dehalococcoidales</taxon>
        <taxon>Dehalococcoidaceae</taxon>
        <taxon>Dehalococcoides</taxon>
    </lineage>
</organism>
<reference evidence="1 2" key="1">
    <citation type="journal article" date="2009" name="PLoS Genet.">
        <title>Localized plasticity in the streamlined genomes of vinyl chloride respiring Dehalococcoides.</title>
        <authorList>
            <person name="McMurdie P.J."/>
            <person name="Behrens S.F."/>
            <person name="Muller J.A."/>
            <person name="Goke J."/>
            <person name="Ritalahti K.M."/>
            <person name="Wagner R."/>
            <person name="Goltsman E."/>
            <person name="Lapidus A."/>
            <person name="Holmes S."/>
            <person name="Loffler F.E."/>
            <person name="Spormann A.M."/>
        </authorList>
    </citation>
    <scope>NUCLEOTIDE SEQUENCE [LARGE SCALE GENOMIC DNA]</scope>
    <source>
        <strain evidence="1 2">VS</strain>
    </source>
</reference>
<proteinExistence type="predicted"/>
<gene>
    <name evidence="1" type="ordered locus">DhcVS_1467</name>
</gene>
<dbReference type="RefSeq" id="WP_012882697.1">
    <property type="nucleotide sequence ID" value="NC_013552.1"/>
</dbReference>
<evidence type="ECO:0000313" key="1">
    <source>
        <dbReference type="EMBL" id="ACZ62564.1"/>
    </source>
</evidence>
<dbReference type="OrthoDB" id="378736at2"/>
<accession>D2BJR4</accession>